<reference evidence="2 3" key="1">
    <citation type="submission" date="2013-04" db="EMBL/GenBank/DDBJ databases">
        <title>The Genome Sequence of Parabacteroides gordonii DSM 23371.</title>
        <authorList>
            <consortium name="The Broad Institute Genomics Platform"/>
            <person name="Earl A."/>
            <person name="Ward D."/>
            <person name="Feldgarden M."/>
            <person name="Gevers D."/>
            <person name="Martens E."/>
            <person name="Sakamoto M."/>
            <person name="Benno Y."/>
            <person name="Suzuki N."/>
            <person name="Matsunaga N."/>
            <person name="Koshihara K."/>
            <person name="Seki M."/>
            <person name="Komiya H."/>
            <person name="Walker B."/>
            <person name="Young S."/>
            <person name="Zeng Q."/>
            <person name="Gargeya S."/>
            <person name="Fitzgerald M."/>
            <person name="Haas B."/>
            <person name="Abouelleil A."/>
            <person name="Allen A.W."/>
            <person name="Alvarado L."/>
            <person name="Arachchi H.M."/>
            <person name="Berlin A.M."/>
            <person name="Chapman S.B."/>
            <person name="Gainer-Dewar J."/>
            <person name="Goldberg J."/>
            <person name="Griggs A."/>
            <person name="Gujja S."/>
            <person name="Hansen M."/>
            <person name="Howarth C."/>
            <person name="Imamovic A."/>
            <person name="Ireland A."/>
            <person name="Larimer J."/>
            <person name="McCowan C."/>
            <person name="Murphy C."/>
            <person name="Pearson M."/>
            <person name="Poon T.W."/>
            <person name="Priest M."/>
            <person name="Roberts A."/>
            <person name="Saif S."/>
            <person name="Shea T."/>
            <person name="Sisk P."/>
            <person name="Sykes S."/>
            <person name="Wortman J."/>
            <person name="Nusbaum C."/>
            <person name="Birren B."/>
        </authorList>
    </citation>
    <scope>NUCLEOTIDE SEQUENCE [LARGE SCALE GENOMIC DNA]</scope>
    <source>
        <strain evidence="2 3">MS-1</strain>
    </source>
</reference>
<dbReference type="InterPro" id="IPR025048">
    <property type="entry name" value="DUF3987"/>
</dbReference>
<dbReference type="Pfam" id="PF13148">
    <property type="entry name" value="DUF3987"/>
    <property type="match status" value="1"/>
</dbReference>
<dbReference type="EMBL" id="AQHW01000027">
    <property type="protein sequence ID" value="KKB48296.1"/>
    <property type="molecule type" value="Genomic_DNA"/>
</dbReference>
<proteinExistence type="predicted"/>
<keyword evidence="3" id="KW-1185">Reference proteome</keyword>
<dbReference type="PATRIC" id="fig|1203610.3.peg.4852"/>
<gene>
    <name evidence="2" type="ORF">HMPREF1536_04760</name>
</gene>
<feature type="domain" description="BT4734-like N-terminal" evidence="1">
    <location>
        <begin position="59"/>
        <end position="177"/>
    </location>
</feature>
<evidence type="ECO:0000259" key="1">
    <source>
        <dbReference type="Pfam" id="PF08800"/>
    </source>
</evidence>
<dbReference type="RefSeq" id="WP_028727363.1">
    <property type="nucleotide sequence ID" value="NZ_AUAE01000013.1"/>
</dbReference>
<evidence type="ECO:0000313" key="3">
    <source>
        <dbReference type="Proteomes" id="UP000033035"/>
    </source>
</evidence>
<dbReference type="Pfam" id="PF08800">
    <property type="entry name" value="BT4734-like_N"/>
    <property type="match status" value="1"/>
</dbReference>
<accession>A0A0F5IRW2</accession>
<sequence>MENKEQHFSWYSNVYSIREEKRMTLTQIYGLIQSDKLRFITKEIRRLTAEGRHKEARRMKMQLPAFVVAALFPEERKTEQAGPYTGYVLVDVDGMKAPATDYLERCKAFPWLALAYVSTRGCGVHLIFRVTNGAEQHAAVCRALQDMVETTLGEEVDRGCTDLVRTSLVCWDAECYFNPGAEGFTLERKSDCCPTTNQTTEAERLDRYLDRVDMGNSWVKGQRHGLLVSLAFCLNRAGFDQRIVESECLRRYAEPDFDAKEITKTIASVYTRAQAEHGANRHEKPFVFPEKYATSANSANRYAKNDTLPAEETDNIINEDFTSHLPRFDKVVFEFLPALLRDMIRPGITGEEFDMALVGALTMLSTVTPNVYGQYHGRYTAPPLYLYVVAQAGSGKGILNTMRPAISVWQNYIYNQSNKRVKEYEKKDQNYLIAVAQAKRKGTPLTIDPPTVVRQINLNIPGSITQAKLTEVLAGNLHYPGLMHESEIGVLTDANSQDYGKYTNMLNKIAHQEEIGRDSVANKYQYCEKPLMGLLLSGTFGQFFKFIPSADDGLFSRFLAYTLDKPVEWKNLTDEDDKQSTGKYYPDLGQRILRAGLFLDQNATFVHYTKQQRDRMNARFRRLTEKAQLYGDNERQGIVNRLGHAHFRICMTLTALRKVEQQCTQENMLISDIDFNNAMEFILVFHEHILSLSTRLKKEGECPPATNPNIYEQIFNELPDEFRTADMTLRATSHGIAPRTSARRLKIWLDKELIFKLSAGKYIKKKQPEAGNQ</sequence>
<dbReference type="STRING" id="1203610.HMPREF1536_04760"/>
<dbReference type="HOGENOM" id="CLU_019555_0_0_10"/>
<dbReference type="InterPro" id="IPR014907">
    <property type="entry name" value="BT4734-like_N"/>
</dbReference>
<dbReference type="AlphaFoldDB" id="A0A0F5IRW2"/>
<dbReference type="Proteomes" id="UP000033035">
    <property type="component" value="Unassembled WGS sequence"/>
</dbReference>
<protein>
    <recommendedName>
        <fullName evidence="1">BT4734-like N-terminal domain-containing protein</fullName>
    </recommendedName>
</protein>
<organism evidence="2 3">
    <name type="scientific">Parabacteroides gordonii MS-1 = DSM 23371</name>
    <dbReference type="NCBI Taxonomy" id="1203610"/>
    <lineage>
        <taxon>Bacteria</taxon>
        <taxon>Pseudomonadati</taxon>
        <taxon>Bacteroidota</taxon>
        <taxon>Bacteroidia</taxon>
        <taxon>Bacteroidales</taxon>
        <taxon>Tannerellaceae</taxon>
        <taxon>Parabacteroides</taxon>
    </lineage>
</organism>
<comment type="caution">
    <text evidence="2">The sequence shown here is derived from an EMBL/GenBank/DDBJ whole genome shotgun (WGS) entry which is preliminary data.</text>
</comment>
<name>A0A0F5IRW2_9BACT</name>
<evidence type="ECO:0000313" key="2">
    <source>
        <dbReference type="EMBL" id="KKB48296.1"/>
    </source>
</evidence>